<keyword evidence="2" id="KW-1133">Transmembrane helix</keyword>
<keyword evidence="1" id="KW-0349">Heme</keyword>
<dbReference type="InterPro" id="IPR002401">
    <property type="entry name" value="Cyt_P450_E_grp-I"/>
</dbReference>
<keyword evidence="4" id="KW-1185">Reference proteome</keyword>
<keyword evidence="2" id="KW-0812">Transmembrane</keyword>
<dbReference type="AlphaFoldDB" id="A0A9P4KHU3"/>
<dbReference type="GO" id="GO:0005506">
    <property type="term" value="F:iron ion binding"/>
    <property type="evidence" value="ECO:0007669"/>
    <property type="project" value="InterPro"/>
</dbReference>
<evidence type="ECO:0000313" key="4">
    <source>
        <dbReference type="Proteomes" id="UP000800093"/>
    </source>
</evidence>
<dbReference type="Pfam" id="PF00067">
    <property type="entry name" value="p450"/>
    <property type="match status" value="1"/>
</dbReference>
<keyword evidence="1" id="KW-0408">Iron</keyword>
<name>A0A9P4KHU3_9PLEO</name>
<reference evidence="4" key="1">
    <citation type="journal article" date="2020" name="Stud. Mycol.">
        <title>101 Dothideomycetes genomes: A test case for predicting lifestyles and emergence of pathogens.</title>
        <authorList>
            <person name="Haridas S."/>
            <person name="Albert R."/>
            <person name="Binder M."/>
            <person name="Bloem J."/>
            <person name="LaButti K."/>
            <person name="Salamov A."/>
            <person name="Andreopoulos B."/>
            <person name="Baker S."/>
            <person name="Barry K."/>
            <person name="Bills G."/>
            <person name="Bluhm B."/>
            <person name="Cannon C."/>
            <person name="Castanera R."/>
            <person name="Culley D."/>
            <person name="Daum C."/>
            <person name="Ezra D."/>
            <person name="Gonzalez J."/>
            <person name="Henrissat B."/>
            <person name="Kuo A."/>
            <person name="Liang C."/>
            <person name="Lipzen A."/>
            <person name="Lutzoni F."/>
            <person name="Magnuson J."/>
            <person name="Mondo S."/>
            <person name="Nolan M."/>
            <person name="Ohm R."/>
            <person name="Pangilinan J."/>
            <person name="Park H.-J."/>
            <person name="Ramirez L."/>
            <person name="Alfaro M."/>
            <person name="Sun H."/>
            <person name="Tritt A."/>
            <person name="Yoshinaga Y."/>
            <person name="Zwiers L.-H."/>
            <person name="Turgeon B."/>
            <person name="Goodwin S."/>
            <person name="Spatafora J."/>
            <person name="Crous P."/>
            <person name="Grigoriev I."/>
        </authorList>
    </citation>
    <scope>NUCLEOTIDE SEQUENCE [LARGE SCALE GENOMIC DNA]</scope>
    <source>
        <strain evidence="4">CBS 304.66</strain>
    </source>
</reference>
<comment type="caution">
    <text evidence="3">The sequence shown here is derived from an EMBL/GenBank/DDBJ whole genome shotgun (WGS) entry which is preliminary data.</text>
</comment>
<evidence type="ECO:0000256" key="2">
    <source>
        <dbReference type="SAM" id="Phobius"/>
    </source>
</evidence>
<protein>
    <submittedName>
        <fullName evidence="3">Benzoate 4-monooxygenase cytochrome P450</fullName>
    </submittedName>
</protein>
<dbReference type="GO" id="GO:0004497">
    <property type="term" value="F:monooxygenase activity"/>
    <property type="evidence" value="ECO:0007669"/>
    <property type="project" value="InterPro"/>
</dbReference>
<keyword evidence="2" id="KW-0472">Membrane</keyword>
<evidence type="ECO:0000313" key="3">
    <source>
        <dbReference type="EMBL" id="KAF2266740.1"/>
    </source>
</evidence>
<dbReference type="GO" id="GO:0020037">
    <property type="term" value="F:heme binding"/>
    <property type="evidence" value="ECO:0007669"/>
    <property type="project" value="InterPro"/>
</dbReference>
<comment type="cofactor">
    <cofactor evidence="1">
        <name>heme</name>
        <dbReference type="ChEBI" id="CHEBI:30413"/>
    </cofactor>
</comment>
<dbReference type="SUPFAM" id="SSF48264">
    <property type="entry name" value="Cytochrome P450"/>
    <property type="match status" value="1"/>
</dbReference>
<dbReference type="InterPro" id="IPR036396">
    <property type="entry name" value="Cyt_P450_sf"/>
</dbReference>
<dbReference type="PRINTS" id="PR00463">
    <property type="entry name" value="EP450I"/>
</dbReference>
<evidence type="ECO:0000256" key="1">
    <source>
        <dbReference type="PIRSR" id="PIRSR602401-1"/>
    </source>
</evidence>
<feature type="transmembrane region" description="Helical" evidence="2">
    <location>
        <begin position="65"/>
        <end position="89"/>
    </location>
</feature>
<dbReference type="PANTHER" id="PTHR24305:SF226">
    <property type="entry name" value="CYTOCHROME P450 MONOOXYGENASE"/>
    <property type="match status" value="1"/>
</dbReference>
<organism evidence="3 4">
    <name type="scientific">Lojkania enalia</name>
    <dbReference type="NCBI Taxonomy" id="147567"/>
    <lineage>
        <taxon>Eukaryota</taxon>
        <taxon>Fungi</taxon>
        <taxon>Dikarya</taxon>
        <taxon>Ascomycota</taxon>
        <taxon>Pezizomycotina</taxon>
        <taxon>Dothideomycetes</taxon>
        <taxon>Pleosporomycetidae</taxon>
        <taxon>Pleosporales</taxon>
        <taxon>Pleosporales incertae sedis</taxon>
        <taxon>Lojkania</taxon>
    </lineage>
</organism>
<accession>A0A9P4KHU3</accession>
<feature type="binding site" description="axial binding residue" evidence="1">
    <location>
        <position position="521"/>
    </location>
    <ligand>
        <name>heme</name>
        <dbReference type="ChEBI" id="CHEBI:30413"/>
    </ligand>
    <ligandPart>
        <name>Fe</name>
        <dbReference type="ChEBI" id="CHEBI:18248"/>
    </ligandPart>
</feature>
<sequence length="591" mass="66502">MLQELQELRNTLGTSLGGGDMILKSPADTSHGPRLGSRVCSWGINPRLRFGFSPRLCFAGSKENMLVSISLIIAGALSYVAFSIIYNIFFHPLAKIPGPFLAKISSWPSFYHSLKGDRHIWQWKCFQIYGKKFRAMPNMVLFQSLEAYNDIYSNKANVKKSKFYDSWPRNKRDINTLSTTDLVLHAKKRGLVSHAFTEQSTRAAAVLMTKHIARWTNLLLGENNRGDEWSDPRDLSVWADQLTFDIAGDLAFGIQFETKEPHPKDSRFKEIPGSIIQLMVYLYPVTKSPLIDFVIWVKPRGLNTLLEAMAPQPIRDYYSFVEEVVAQRLAIQEKNPEDEKDLFHFLCTVKDPATNQTAFDKDSLLAEAHLLIIAGTHTTGASLSAALFYLSHNPRVYAKLAKEIRSTFDSEDEILQGPRLLSCTYLRACIDETNRIAPPGPSELPRVVLKGGITIDGEYYPAGVTVGNSGWSNGHNEEVFGDCCTFRPERWIISEEAGITATEVSRLKRGFTAFGKGPDSCLGREIALLILMLAIARTVYSMDLRTLPGSHVGEGAHDKGWGQRNRNVYQLRDLYMATRDGPILQFRRRQI</sequence>
<dbReference type="GO" id="GO:0016705">
    <property type="term" value="F:oxidoreductase activity, acting on paired donors, with incorporation or reduction of molecular oxygen"/>
    <property type="evidence" value="ECO:0007669"/>
    <property type="project" value="InterPro"/>
</dbReference>
<dbReference type="PANTHER" id="PTHR24305">
    <property type="entry name" value="CYTOCHROME P450"/>
    <property type="match status" value="1"/>
</dbReference>
<gene>
    <name evidence="3" type="ORF">CC78DRAFT_614914</name>
</gene>
<dbReference type="Gene3D" id="1.10.630.10">
    <property type="entry name" value="Cytochrome P450"/>
    <property type="match status" value="1"/>
</dbReference>
<dbReference type="InterPro" id="IPR001128">
    <property type="entry name" value="Cyt_P450"/>
</dbReference>
<proteinExistence type="predicted"/>
<dbReference type="Proteomes" id="UP000800093">
    <property type="component" value="Unassembled WGS sequence"/>
</dbReference>
<dbReference type="OrthoDB" id="1470350at2759"/>
<dbReference type="EMBL" id="ML986596">
    <property type="protein sequence ID" value="KAF2266740.1"/>
    <property type="molecule type" value="Genomic_DNA"/>
</dbReference>
<keyword evidence="1" id="KW-0479">Metal-binding</keyword>
<dbReference type="InterPro" id="IPR050121">
    <property type="entry name" value="Cytochrome_P450_monoxygenase"/>
</dbReference>
<dbReference type="PRINTS" id="PR00385">
    <property type="entry name" value="P450"/>
</dbReference>